<dbReference type="InterPro" id="IPR036291">
    <property type="entry name" value="NAD(P)-bd_dom_sf"/>
</dbReference>
<organism evidence="4 5">
    <name type="scientific">Clostridium porci</name>
    <dbReference type="NCBI Taxonomy" id="2605778"/>
    <lineage>
        <taxon>Bacteria</taxon>
        <taxon>Bacillati</taxon>
        <taxon>Bacillota</taxon>
        <taxon>Clostridia</taxon>
        <taxon>Eubacteriales</taxon>
        <taxon>Clostridiaceae</taxon>
        <taxon>Clostridium</taxon>
    </lineage>
</organism>
<dbReference type="InterPro" id="IPR005913">
    <property type="entry name" value="dTDP_dehydrorham_reduct"/>
</dbReference>
<dbReference type="PANTHER" id="PTHR10491:SF4">
    <property type="entry name" value="METHIONINE ADENOSYLTRANSFERASE 2 SUBUNIT BETA"/>
    <property type="match status" value="1"/>
</dbReference>
<dbReference type="GO" id="GO:0008831">
    <property type="term" value="F:dTDP-4-dehydrorhamnose reductase activity"/>
    <property type="evidence" value="ECO:0007669"/>
    <property type="project" value="UniProtKB-EC"/>
</dbReference>
<evidence type="ECO:0000259" key="3">
    <source>
        <dbReference type="Pfam" id="PF04321"/>
    </source>
</evidence>
<comment type="similarity">
    <text evidence="1 2">Belongs to the dTDP-4-dehydrorhamnose reductase family.</text>
</comment>
<reference evidence="4 5" key="1">
    <citation type="submission" date="2019-08" db="EMBL/GenBank/DDBJ databases">
        <title>In-depth cultivation of the pig gut microbiome towards novel bacterial diversity and tailored functional studies.</title>
        <authorList>
            <person name="Wylensek D."/>
            <person name="Hitch T.C.A."/>
            <person name="Clavel T."/>
        </authorList>
    </citation>
    <scope>NUCLEOTIDE SEQUENCE [LARGE SCALE GENOMIC DNA]</scope>
    <source>
        <strain evidence="4 5">WCA-389-WT-23D1</strain>
    </source>
</reference>
<comment type="caution">
    <text evidence="4">The sequence shown here is derived from an EMBL/GenBank/DDBJ whole genome shotgun (WGS) entry which is preliminary data.</text>
</comment>
<name>A0A7X2NL00_9CLOT</name>
<evidence type="ECO:0000256" key="2">
    <source>
        <dbReference type="RuleBase" id="RU364082"/>
    </source>
</evidence>
<feature type="domain" description="RmlD-like substrate binding" evidence="3">
    <location>
        <begin position="4"/>
        <end position="243"/>
    </location>
</feature>
<dbReference type="EC" id="1.1.1.133" evidence="2"/>
<sequence length="251" mass="28752">MIRCDILNQSDLDHLIQSINFIEEPCKIIYLSAYLHPDLVEENPWISWNMNVISLEYLLSRLKQLNTFIFASTDSVYGNSHDSYHFKETDRLNPVNLYGIQKAAGEAIVNHYGYHSFRYPLLIGPSLVKGKNHFYDTIVENLRTGKKTEMFYDSLRSTLDFGTAAELTIQLVEQHRNCLPPILNVSGDEELSKYDIGIRIAEGLMLPKELIVPVSVLEDKKIYKAKRAPCTLLDNSMLKKIVSRKSIKAKL</sequence>
<dbReference type="Proteomes" id="UP000429958">
    <property type="component" value="Unassembled WGS sequence"/>
</dbReference>
<dbReference type="Pfam" id="PF04321">
    <property type="entry name" value="RmlD_sub_bind"/>
    <property type="match status" value="1"/>
</dbReference>
<dbReference type="GO" id="GO:0019305">
    <property type="term" value="P:dTDP-rhamnose biosynthetic process"/>
    <property type="evidence" value="ECO:0007669"/>
    <property type="project" value="UniProtKB-UniPathway"/>
</dbReference>
<keyword evidence="2" id="KW-0560">Oxidoreductase</keyword>
<dbReference type="UniPathway" id="UPA00124"/>
<comment type="pathway">
    <text evidence="2">Carbohydrate biosynthesis; dTDP-L-rhamnose biosynthesis.</text>
</comment>
<dbReference type="EMBL" id="VUMD01000007">
    <property type="protein sequence ID" value="MSS36795.1"/>
    <property type="molecule type" value="Genomic_DNA"/>
</dbReference>
<keyword evidence="5" id="KW-1185">Reference proteome</keyword>
<dbReference type="RefSeq" id="WP_154472235.1">
    <property type="nucleotide sequence ID" value="NZ_VUMD01000007.1"/>
</dbReference>
<gene>
    <name evidence="4" type="ORF">FYJ39_09475</name>
</gene>
<dbReference type="SUPFAM" id="SSF51735">
    <property type="entry name" value="NAD(P)-binding Rossmann-fold domains"/>
    <property type="match status" value="1"/>
</dbReference>
<dbReference type="AlphaFoldDB" id="A0A7X2NL00"/>
<dbReference type="PANTHER" id="PTHR10491">
    <property type="entry name" value="DTDP-4-DEHYDRORHAMNOSE REDUCTASE"/>
    <property type="match status" value="1"/>
</dbReference>
<evidence type="ECO:0000313" key="5">
    <source>
        <dbReference type="Proteomes" id="UP000429958"/>
    </source>
</evidence>
<dbReference type="InterPro" id="IPR029903">
    <property type="entry name" value="RmlD-like-bd"/>
</dbReference>
<evidence type="ECO:0000256" key="1">
    <source>
        <dbReference type="ARBA" id="ARBA00010944"/>
    </source>
</evidence>
<protein>
    <recommendedName>
        <fullName evidence="2">dTDP-4-dehydrorhamnose reductase</fullName>
        <ecNumber evidence="2">1.1.1.133</ecNumber>
    </recommendedName>
</protein>
<comment type="function">
    <text evidence="2">Catalyzes the reduction of dTDP-6-deoxy-L-lyxo-4-hexulose to yield dTDP-L-rhamnose.</text>
</comment>
<proteinExistence type="inferred from homology"/>
<evidence type="ECO:0000313" key="4">
    <source>
        <dbReference type="EMBL" id="MSS36795.1"/>
    </source>
</evidence>
<dbReference type="Gene3D" id="3.40.50.720">
    <property type="entry name" value="NAD(P)-binding Rossmann-like Domain"/>
    <property type="match status" value="1"/>
</dbReference>
<keyword evidence="2" id="KW-0521">NADP</keyword>
<accession>A0A7X2NL00</accession>